<reference evidence="1 2" key="1">
    <citation type="submission" date="2021-06" db="EMBL/GenBank/DDBJ databases">
        <authorList>
            <person name="Criscuolo A."/>
        </authorList>
    </citation>
    <scope>NUCLEOTIDE SEQUENCE [LARGE SCALE GENOMIC DNA]</scope>
    <source>
        <strain evidence="2">CIP 111802</strain>
    </source>
</reference>
<evidence type="ECO:0000313" key="1">
    <source>
        <dbReference type="EMBL" id="CAG7647394.1"/>
    </source>
</evidence>
<gene>
    <name evidence="1" type="ORF">PAECIP111802_03964</name>
</gene>
<keyword evidence="2" id="KW-1185">Reference proteome</keyword>
<protein>
    <recommendedName>
        <fullName evidence="3">ATP-binding protein</fullName>
    </recommendedName>
</protein>
<dbReference type="RefSeq" id="WP_218100256.1">
    <property type="nucleotide sequence ID" value="NZ_CAJVCE010000011.1"/>
</dbReference>
<dbReference type="Pfam" id="PF13671">
    <property type="entry name" value="AAA_33"/>
    <property type="match status" value="1"/>
</dbReference>
<evidence type="ECO:0008006" key="3">
    <source>
        <dbReference type="Google" id="ProtNLM"/>
    </source>
</evidence>
<dbReference type="PANTHER" id="PTHR12083:SF9">
    <property type="entry name" value="BIFUNCTIONAL POLYNUCLEOTIDE PHOSPHATASE_KINASE"/>
    <property type="match status" value="1"/>
</dbReference>
<organism evidence="1 2">
    <name type="scientific">Paenibacillus allorhizosphaerae</name>
    <dbReference type="NCBI Taxonomy" id="2849866"/>
    <lineage>
        <taxon>Bacteria</taxon>
        <taxon>Bacillati</taxon>
        <taxon>Bacillota</taxon>
        <taxon>Bacilli</taxon>
        <taxon>Bacillales</taxon>
        <taxon>Paenibacillaceae</taxon>
        <taxon>Paenibacillus</taxon>
    </lineage>
</organism>
<comment type="caution">
    <text evidence="1">The sequence shown here is derived from an EMBL/GenBank/DDBJ whole genome shotgun (WGS) entry which is preliminary data.</text>
</comment>
<dbReference type="PANTHER" id="PTHR12083">
    <property type="entry name" value="BIFUNCTIONAL POLYNUCLEOTIDE PHOSPHATASE/KINASE"/>
    <property type="match status" value="1"/>
</dbReference>
<sequence length="145" mass="17079">MECILFIGIQASGKSTFYKEAFFNTHVRINLDMLKTRQREHIFLTASLQAKQPFVIDNTNPTAQERKKYIELAKEHRFRVIGYYFEPHYEQSVIRNDRRTGKSKVPGIGIRSTLNKLQPPEFSEGFDVLYRVRAEEGLFRVEPMY</sequence>
<dbReference type="PIRSF" id="PIRSF037081">
    <property type="entry name" value="P-loop_All4644_prd"/>
    <property type="match status" value="1"/>
</dbReference>
<evidence type="ECO:0000313" key="2">
    <source>
        <dbReference type="Proteomes" id="UP000730618"/>
    </source>
</evidence>
<dbReference type="InterPro" id="IPR017101">
    <property type="entry name" value="P-loop_ATP/GTP-bd_All4644_prd"/>
</dbReference>
<dbReference type="EMBL" id="CAJVCE010000011">
    <property type="protein sequence ID" value="CAG7647394.1"/>
    <property type="molecule type" value="Genomic_DNA"/>
</dbReference>
<proteinExistence type="predicted"/>
<name>A0ABN7TQY4_9BACL</name>
<dbReference type="Proteomes" id="UP000730618">
    <property type="component" value="Unassembled WGS sequence"/>
</dbReference>
<accession>A0ABN7TQY4</accession>